<dbReference type="RefSeq" id="WP_135771896.1">
    <property type="nucleotide sequence ID" value="NZ_RQFT01000015.1"/>
</dbReference>
<organism evidence="1 2">
    <name type="scientific">Leptospira bouyouniensis</name>
    <dbReference type="NCBI Taxonomy" id="2484911"/>
    <lineage>
        <taxon>Bacteria</taxon>
        <taxon>Pseudomonadati</taxon>
        <taxon>Spirochaetota</taxon>
        <taxon>Spirochaetia</taxon>
        <taxon>Leptospirales</taxon>
        <taxon>Leptospiraceae</taxon>
        <taxon>Leptospira</taxon>
    </lineage>
</organism>
<evidence type="ECO:0000313" key="1">
    <source>
        <dbReference type="EMBL" id="TGL02172.1"/>
    </source>
</evidence>
<dbReference type="EMBL" id="RQFT01000015">
    <property type="protein sequence ID" value="TGL02172.1"/>
    <property type="molecule type" value="Genomic_DNA"/>
</dbReference>
<gene>
    <name evidence="1" type="ORF">EHQ43_17590</name>
</gene>
<accession>A0A7I0HN13</accession>
<name>A0A7I0HN13_9LEPT</name>
<evidence type="ECO:0000313" key="2">
    <source>
        <dbReference type="Proteomes" id="UP000297641"/>
    </source>
</evidence>
<dbReference type="AlphaFoldDB" id="A0A7I0HN13"/>
<protein>
    <submittedName>
        <fullName evidence="1">Uncharacterized protein</fullName>
    </submittedName>
</protein>
<comment type="caution">
    <text evidence="1">The sequence shown here is derived from an EMBL/GenBank/DDBJ whole genome shotgun (WGS) entry which is preliminary data.</text>
</comment>
<dbReference type="Proteomes" id="UP000297641">
    <property type="component" value="Unassembled WGS sequence"/>
</dbReference>
<reference evidence="1 2" key="1">
    <citation type="journal article" date="2019" name="PLoS Negl. Trop. Dis.">
        <title>Revisiting the worldwide diversity of Leptospira species in the environment.</title>
        <authorList>
            <person name="Vincent A.T."/>
            <person name="Schiettekatte O."/>
            <person name="Bourhy P."/>
            <person name="Veyrier F.J."/>
            <person name="Picardeau M."/>
        </authorList>
    </citation>
    <scope>NUCLEOTIDE SEQUENCE [LARGE SCALE GENOMIC DNA]</scope>
    <source>
        <strain evidence="1 2">201800273</strain>
    </source>
</reference>
<proteinExistence type="predicted"/>
<sequence>MIIKYIISTYQSYSRENTLNVYKAYYDFEKDLKIFNNETLILHFETEQLNEILEKKFSLPGLDLINLKKYSKIQDYVFELNGDYFEDILNNFLLFTHIINFSFQPTGNDISNLLKFFSDNVGLFFNGKFNKAIPFSYYIPINSNNNNIPNLFQKGFLNKFSIQFSDTPLNEFQNYYKPYVTPLAKAFLNDSERTLFYWFLQKADLILKRIPNNG</sequence>